<proteinExistence type="predicted"/>
<dbReference type="RefSeq" id="WP_264960332.1">
    <property type="nucleotide sequence ID" value="NZ_JAPDUQ010000005.1"/>
</dbReference>
<reference evidence="1" key="1">
    <citation type="submission" date="2022-11" db="EMBL/GenBank/DDBJ databases">
        <title>Genomic repertoires linked with pathogenic potency of arthritogenic Prevotella copri isolated from the gut of rheumatoid arthritis patients.</title>
        <authorList>
            <person name="Nii T."/>
            <person name="Maeda Y."/>
            <person name="Motooka D."/>
            <person name="Naito M."/>
            <person name="Matsumoto Y."/>
            <person name="Ogawa T."/>
            <person name="Oguro-Igashira E."/>
            <person name="Kishikawa T."/>
            <person name="Yamashita M."/>
            <person name="Koizumi S."/>
            <person name="Kurakawa T."/>
            <person name="Okumura R."/>
            <person name="Kayama H."/>
            <person name="Murakami M."/>
            <person name="Sakaguchi T."/>
            <person name="Das B."/>
            <person name="Nakamura S."/>
            <person name="Okada Y."/>
            <person name="Kumanogoh A."/>
            <person name="Takeda K."/>
        </authorList>
    </citation>
    <scope>NUCLEOTIDE SEQUENCE</scope>
    <source>
        <strain evidence="1">N016-13</strain>
    </source>
</reference>
<protein>
    <submittedName>
        <fullName evidence="1">Uncharacterized protein</fullName>
    </submittedName>
</protein>
<dbReference type="EMBL" id="JAPDUS010000044">
    <property type="protein sequence ID" value="MCW4094848.1"/>
    <property type="molecule type" value="Genomic_DNA"/>
</dbReference>
<organism evidence="1 2">
    <name type="scientific">Segatella copri</name>
    <dbReference type="NCBI Taxonomy" id="165179"/>
    <lineage>
        <taxon>Bacteria</taxon>
        <taxon>Pseudomonadati</taxon>
        <taxon>Bacteroidota</taxon>
        <taxon>Bacteroidia</taxon>
        <taxon>Bacteroidales</taxon>
        <taxon>Prevotellaceae</taxon>
        <taxon>Segatella</taxon>
    </lineage>
</organism>
<dbReference type="AlphaFoldDB" id="A0AAW5U1B9"/>
<dbReference type="Proteomes" id="UP001209074">
    <property type="component" value="Unassembled WGS sequence"/>
</dbReference>
<name>A0AAW5U1B9_9BACT</name>
<sequence>MMRNAPVILPVFTTSVPLDFPSEGTFAFNKKNNKQLEVTVRINEHQYFNMNFLNHDGYIMACCRWAHVLDFAENGYDRFERIIKKHFRKKYPVISSLYGQHTDTAEDIHISTIGFEGNPKEWYISMRIYGEKFEDLLHGNFLMNVAFASAVGNLCMASVDVFKEIMKSDAKQPKILLKELTGMDSIDKGFDFGNYLDARNPETGEIISTAREDGKASGVELPEEMEMPQSMEVYPVICYLPIFMKSLKDMDFVTFSNALYFEIHGMMSKLEQFGFFSSDELGKLEKNIACLGDKVIAGEDAAAERELISSTVYQLLSKMRDLLLDEKLQVKETLEGKLALELDVYIRKLIWRKWDTTYLEEQIKQENEIAAKVEANQVLVKKKSAELKAVMEGMSFNAFLVFHSKINELMKGRKATLIKYVFLTSEILNDHQRNWAGAYYWHNKEYDERQYRRFRCQAESLVILFYESILSGTLYDNHARTRYAKKIYGMIEELMNREWSKMNETLK</sequence>
<evidence type="ECO:0000313" key="2">
    <source>
        <dbReference type="Proteomes" id="UP001209074"/>
    </source>
</evidence>
<comment type="caution">
    <text evidence="1">The sequence shown here is derived from an EMBL/GenBank/DDBJ whole genome shotgun (WGS) entry which is preliminary data.</text>
</comment>
<evidence type="ECO:0000313" key="1">
    <source>
        <dbReference type="EMBL" id="MCW4094848.1"/>
    </source>
</evidence>
<gene>
    <name evidence="1" type="ORF">ONT05_15110</name>
</gene>
<accession>A0AAW5U1B9</accession>